<dbReference type="InterPro" id="IPR007111">
    <property type="entry name" value="NACHT_NTPase"/>
</dbReference>
<evidence type="ECO:0000313" key="3">
    <source>
        <dbReference type="EMBL" id="KAF2179516.1"/>
    </source>
</evidence>
<keyword evidence="4" id="KW-1185">Reference proteome</keyword>
<dbReference type="AlphaFoldDB" id="A0A6A6DPE5"/>
<dbReference type="InterPro" id="IPR054471">
    <property type="entry name" value="GPIID_WHD"/>
</dbReference>
<dbReference type="Pfam" id="PF22939">
    <property type="entry name" value="WHD_GPIID"/>
    <property type="match status" value="1"/>
</dbReference>
<dbReference type="PANTHER" id="PTHR46082">
    <property type="entry name" value="ATP/GTP-BINDING PROTEIN-RELATED"/>
    <property type="match status" value="1"/>
</dbReference>
<dbReference type="Gene3D" id="3.40.50.1580">
    <property type="entry name" value="Nucleoside phosphorylase domain"/>
    <property type="match status" value="1"/>
</dbReference>
<feature type="domain" description="NACHT" evidence="2">
    <location>
        <begin position="376"/>
        <end position="531"/>
    </location>
</feature>
<proteinExistence type="predicted"/>
<dbReference type="Pfam" id="PF01048">
    <property type="entry name" value="PNP_UDP_1"/>
    <property type="match status" value="1"/>
</dbReference>
<reference evidence="3" key="1">
    <citation type="journal article" date="2020" name="Stud. Mycol.">
        <title>101 Dothideomycetes genomes: a test case for predicting lifestyles and emergence of pathogens.</title>
        <authorList>
            <person name="Haridas S."/>
            <person name="Albert R."/>
            <person name="Binder M."/>
            <person name="Bloem J."/>
            <person name="Labutti K."/>
            <person name="Salamov A."/>
            <person name="Andreopoulos B."/>
            <person name="Baker S."/>
            <person name="Barry K."/>
            <person name="Bills G."/>
            <person name="Bluhm B."/>
            <person name="Cannon C."/>
            <person name="Castanera R."/>
            <person name="Culley D."/>
            <person name="Daum C."/>
            <person name="Ezra D."/>
            <person name="Gonzalez J."/>
            <person name="Henrissat B."/>
            <person name="Kuo A."/>
            <person name="Liang C."/>
            <person name="Lipzen A."/>
            <person name="Lutzoni F."/>
            <person name="Magnuson J."/>
            <person name="Mondo S."/>
            <person name="Nolan M."/>
            <person name="Ohm R."/>
            <person name="Pangilinan J."/>
            <person name="Park H.-J."/>
            <person name="Ramirez L."/>
            <person name="Alfaro M."/>
            <person name="Sun H."/>
            <person name="Tritt A."/>
            <person name="Yoshinaga Y."/>
            <person name="Zwiers L.-H."/>
            <person name="Turgeon B."/>
            <person name="Goodwin S."/>
            <person name="Spatafora J."/>
            <person name="Crous P."/>
            <person name="Grigoriev I."/>
        </authorList>
    </citation>
    <scope>NUCLEOTIDE SEQUENCE</scope>
    <source>
        <strain evidence="3">CBS 207.26</strain>
    </source>
</reference>
<gene>
    <name evidence="3" type="ORF">K469DRAFT_753895</name>
</gene>
<dbReference type="OrthoDB" id="194358at2759"/>
<sequence length="858" mass="96455">MTRQLRREDYTVGWMCALPVELAAAQEMLDEEHGSPQRYKNDENLYHLGSIAGHNVVIVCLPAGRIGNNPAAAVATQAKATFQGIQFGLMVGVGGGVPGASADIRLGDVVVSQPDGTFGGVVQYDSGKATLSGFERIGSLNSPPQILLMAVASVQANEHRGRSKVSKHIARLNQVPKFQRNKAGVDVLFEVAYDHEGGHTCDKCKTDKQETRQPRKSEEEVVIHYGIIASGNKVIKNAAERDRVSADLGGVFCFEMEAAGLMNNFPCLVIRGICDYSDSHKNKKWQPYAAAAAAAYAKEVLSVIPPTNAANSSMVDDEAIRGTSEYLVCVQHLRSTDPRDDKKRIEETKGGLLKDSYRWILENPDFQQWRDHEQSQLLWIKGDPGKGKTMLLCGIIDELQNMLAPNTDPLSYFFCQATDSRINNPTAVLRGLLYMLVDQQPWLISHIRKKHEHAGKALFEDANAWVALCEILTSILQDPSLNSTYLIVDALDECVMDLAKLLDFIVRMTSLSSHVKWIISSRNETHIEQRLRLDNSGIRLSLELKENAAQVSYAVNAYIEHCLSELPEIEHDTLLQELVRKKIQQKANGTFLWVSLVIKELKNVMAWEILQILDEIPTELKEVYRRMMKQIKQLQRQYPELCRQVLSTVLATYRPLHLQELYFLSGLSIQVQNINQATAAIVKMCGSFLTIREDDVYIIHQSARDFLSKEVRQDIFPCGAGDVHQSIFCRSLQVMSRTLRRDMYSLRTLGYSIDQVKQPDLDPLVASRYSCIYWIDHLYEWNTSSSAKDKVDLQDGGVVHSFLRQQYLYWLEALSLCKNMPKGVVSMAKLEALIQEQSGTSTILEHMLPHLYSAQLVA</sequence>
<dbReference type="InterPro" id="IPR000845">
    <property type="entry name" value="Nucleoside_phosphorylase_d"/>
</dbReference>
<evidence type="ECO:0000256" key="1">
    <source>
        <dbReference type="ARBA" id="ARBA00022737"/>
    </source>
</evidence>
<evidence type="ECO:0000259" key="2">
    <source>
        <dbReference type="PROSITE" id="PS50837"/>
    </source>
</evidence>
<dbReference type="InterPro" id="IPR027417">
    <property type="entry name" value="P-loop_NTPase"/>
</dbReference>
<protein>
    <submittedName>
        <fullName evidence="3">Purine and uridine phosphorylase</fullName>
    </submittedName>
</protein>
<name>A0A6A6DPE5_9PEZI</name>
<dbReference type="SUPFAM" id="SSF52540">
    <property type="entry name" value="P-loop containing nucleoside triphosphate hydrolases"/>
    <property type="match status" value="1"/>
</dbReference>
<dbReference type="EMBL" id="ML994666">
    <property type="protein sequence ID" value="KAF2179516.1"/>
    <property type="molecule type" value="Genomic_DNA"/>
</dbReference>
<dbReference type="InterPro" id="IPR035994">
    <property type="entry name" value="Nucleoside_phosphorylase_sf"/>
</dbReference>
<dbReference type="PANTHER" id="PTHR46082:SF11">
    <property type="entry name" value="AAA+ ATPASE DOMAIN-CONTAINING PROTEIN-RELATED"/>
    <property type="match status" value="1"/>
</dbReference>
<dbReference type="Gene3D" id="3.40.50.300">
    <property type="entry name" value="P-loop containing nucleotide triphosphate hydrolases"/>
    <property type="match status" value="1"/>
</dbReference>
<dbReference type="GO" id="GO:0003824">
    <property type="term" value="F:catalytic activity"/>
    <property type="evidence" value="ECO:0007669"/>
    <property type="project" value="InterPro"/>
</dbReference>
<dbReference type="InterPro" id="IPR053137">
    <property type="entry name" value="NLR-like"/>
</dbReference>
<dbReference type="Pfam" id="PF24883">
    <property type="entry name" value="NPHP3_N"/>
    <property type="match status" value="1"/>
</dbReference>
<dbReference type="PROSITE" id="PS50837">
    <property type="entry name" value="NACHT"/>
    <property type="match status" value="1"/>
</dbReference>
<dbReference type="GO" id="GO:0009116">
    <property type="term" value="P:nucleoside metabolic process"/>
    <property type="evidence" value="ECO:0007669"/>
    <property type="project" value="InterPro"/>
</dbReference>
<dbReference type="SUPFAM" id="SSF53167">
    <property type="entry name" value="Purine and uridine phosphorylases"/>
    <property type="match status" value="1"/>
</dbReference>
<accession>A0A6A6DPE5</accession>
<evidence type="ECO:0000313" key="4">
    <source>
        <dbReference type="Proteomes" id="UP000800200"/>
    </source>
</evidence>
<dbReference type="InterPro" id="IPR056884">
    <property type="entry name" value="NPHP3-like_N"/>
</dbReference>
<organism evidence="3 4">
    <name type="scientific">Zopfia rhizophila CBS 207.26</name>
    <dbReference type="NCBI Taxonomy" id="1314779"/>
    <lineage>
        <taxon>Eukaryota</taxon>
        <taxon>Fungi</taxon>
        <taxon>Dikarya</taxon>
        <taxon>Ascomycota</taxon>
        <taxon>Pezizomycotina</taxon>
        <taxon>Dothideomycetes</taxon>
        <taxon>Dothideomycetes incertae sedis</taxon>
        <taxon>Zopfiaceae</taxon>
        <taxon>Zopfia</taxon>
    </lineage>
</organism>
<dbReference type="FunFam" id="3.40.50.300:FF:001638">
    <property type="entry name" value="NACHT and WD40 domain protein"/>
    <property type="match status" value="1"/>
</dbReference>
<dbReference type="Proteomes" id="UP000800200">
    <property type="component" value="Unassembled WGS sequence"/>
</dbReference>
<keyword evidence="1" id="KW-0677">Repeat</keyword>